<evidence type="ECO:0000313" key="2">
    <source>
        <dbReference type="Proteomes" id="UP000192247"/>
    </source>
</evidence>
<organism evidence="1 2">
    <name type="scientific">Tropilaelaps mercedesae</name>
    <dbReference type="NCBI Taxonomy" id="418985"/>
    <lineage>
        <taxon>Eukaryota</taxon>
        <taxon>Metazoa</taxon>
        <taxon>Ecdysozoa</taxon>
        <taxon>Arthropoda</taxon>
        <taxon>Chelicerata</taxon>
        <taxon>Arachnida</taxon>
        <taxon>Acari</taxon>
        <taxon>Parasitiformes</taxon>
        <taxon>Mesostigmata</taxon>
        <taxon>Gamasina</taxon>
        <taxon>Dermanyssoidea</taxon>
        <taxon>Laelapidae</taxon>
        <taxon>Tropilaelaps</taxon>
    </lineage>
</organism>
<evidence type="ECO:0000313" key="1">
    <source>
        <dbReference type="EMBL" id="OQR78316.1"/>
    </source>
</evidence>
<keyword evidence="2" id="KW-1185">Reference proteome</keyword>
<dbReference type="EMBL" id="MNPL01002387">
    <property type="protein sequence ID" value="OQR78316.1"/>
    <property type="molecule type" value="Genomic_DNA"/>
</dbReference>
<reference evidence="1 2" key="1">
    <citation type="journal article" date="2017" name="Gigascience">
        <title>Draft genome of the honey bee ectoparasitic mite, Tropilaelaps mercedesae, is shaped by the parasitic life history.</title>
        <authorList>
            <person name="Dong X."/>
            <person name="Armstrong S.D."/>
            <person name="Xia D."/>
            <person name="Makepeace B.L."/>
            <person name="Darby A.C."/>
            <person name="Kadowaki T."/>
        </authorList>
    </citation>
    <scope>NUCLEOTIDE SEQUENCE [LARGE SCALE GENOMIC DNA]</scope>
    <source>
        <strain evidence="1">Wuxi-XJTLU</strain>
    </source>
</reference>
<gene>
    <name evidence="1" type="ORF">BIW11_02753</name>
</gene>
<protein>
    <submittedName>
        <fullName evidence="1">Uncharacterized protein</fullName>
    </submittedName>
</protein>
<accession>A0A1V9XXU3</accession>
<sequence length="24" mass="2491">MQCRYELISNMGATASSVDGASAQ</sequence>
<name>A0A1V9XXU3_9ACAR</name>
<dbReference type="Proteomes" id="UP000192247">
    <property type="component" value="Unassembled WGS sequence"/>
</dbReference>
<comment type="caution">
    <text evidence="1">The sequence shown here is derived from an EMBL/GenBank/DDBJ whole genome shotgun (WGS) entry which is preliminary data.</text>
</comment>
<dbReference type="InParanoid" id="A0A1V9XXU3"/>
<dbReference type="AlphaFoldDB" id="A0A1V9XXU3"/>
<proteinExistence type="predicted"/>